<organism evidence="2 3">
    <name type="scientific">Echria macrotheca</name>
    <dbReference type="NCBI Taxonomy" id="438768"/>
    <lineage>
        <taxon>Eukaryota</taxon>
        <taxon>Fungi</taxon>
        <taxon>Dikarya</taxon>
        <taxon>Ascomycota</taxon>
        <taxon>Pezizomycotina</taxon>
        <taxon>Sordariomycetes</taxon>
        <taxon>Sordariomycetidae</taxon>
        <taxon>Sordariales</taxon>
        <taxon>Schizotheciaceae</taxon>
        <taxon>Echria</taxon>
    </lineage>
</organism>
<evidence type="ECO:0000256" key="1">
    <source>
        <dbReference type="SAM" id="MobiDB-lite"/>
    </source>
</evidence>
<feature type="compositionally biased region" description="Basic and acidic residues" evidence="1">
    <location>
        <begin position="92"/>
        <end position="107"/>
    </location>
</feature>
<evidence type="ECO:0000313" key="2">
    <source>
        <dbReference type="EMBL" id="KAK1752498.1"/>
    </source>
</evidence>
<name>A0AAJ0B6B1_9PEZI</name>
<comment type="caution">
    <text evidence="2">The sequence shown here is derived from an EMBL/GenBank/DDBJ whole genome shotgun (WGS) entry which is preliminary data.</text>
</comment>
<protein>
    <submittedName>
        <fullName evidence="2">Uncharacterized protein</fullName>
    </submittedName>
</protein>
<feature type="compositionally biased region" description="Basic and acidic residues" evidence="1">
    <location>
        <begin position="208"/>
        <end position="218"/>
    </location>
</feature>
<accession>A0AAJ0B6B1</accession>
<dbReference type="Proteomes" id="UP001239445">
    <property type="component" value="Unassembled WGS sequence"/>
</dbReference>
<dbReference type="EMBL" id="MU839839">
    <property type="protein sequence ID" value="KAK1752498.1"/>
    <property type="molecule type" value="Genomic_DNA"/>
</dbReference>
<reference evidence="2" key="1">
    <citation type="submission" date="2023-06" db="EMBL/GenBank/DDBJ databases">
        <title>Genome-scale phylogeny and comparative genomics of the fungal order Sordariales.</title>
        <authorList>
            <consortium name="Lawrence Berkeley National Laboratory"/>
            <person name="Hensen N."/>
            <person name="Bonometti L."/>
            <person name="Westerberg I."/>
            <person name="Brannstrom I.O."/>
            <person name="Guillou S."/>
            <person name="Cros-Aarteil S."/>
            <person name="Calhoun S."/>
            <person name="Haridas S."/>
            <person name="Kuo A."/>
            <person name="Mondo S."/>
            <person name="Pangilinan J."/>
            <person name="Riley R."/>
            <person name="Labutti K."/>
            <person name="Andreopoulos B."/>
            <person name="Lipzen A."/>
            <person name="Chen C."/>
            <person name="Yanf M."/>
            <person name="Daum C."/>
            <person name="Ng V."/>
            <person name="Clum A."/>
            <person name="Steindorff A."/>
            <person name="Ohm R."/>
            <person name="Martin F."/>
            <person name="Silar P."/>
            <person name="Natvig D."/>
            <person name="Lalanne C."/>
            <person name="Gautier V."/>
            <person name="Ament-Velasquez S.L."/>
            <person name="Kruys A."/>
            <person name="Hutchinson M.I."/>
            <person name="Powell A.J."/>
            <person name="Barry K."/>
            <person name="Miller A.N."/>
            <person name="Grigoriev I.V."/>
            <person name="Debuchy R."/>
            <person name="Gladieux P."/>
            <person name="Thoren M.H."/>
            <person name="Johannesson H."/>
        </authorList>
    </citation>
    <scope>NUCLEOTIDE SEQUENCE</scope>
    <source>
        <strain evidence="2">PSN4</strain>
    </source>
</reference>
<sequence>MPSVAQEMPTVLSCKKRARDDFDITTPQISLYAESLAKSPILLPDHLVDRPTSEPPSTHLAITPLSVPFDQQRSSPLKRKIIPFRSIKRQRIHVDEEKENGEDREMRLGSSPSRDQPDGSKHDDNTLDSQQLQQPAVRVTTTSSAANLMARCHICSRKPAKISDLELFTDCEGCGQRACDICMRECLGWRPGRRPPSPVARPRSQVPRRGESDGWRKGGHREWICSRCCVERGPDGDIVCLGCLDFMSRAEG</sequence>
<keyword evidence="3" id="KW-1185">Reference proteome</keyword>
<feature type="compositionally biased region" description="Basic and acidic residues" evidence="1">
    <location>
        <begin position="115"/>
        <end position="125"/>
    </location>
</feature>
<proteinExistence type="predicted"/>
<evidence type="ECO:0000313" key="3">
    <source>
        <dbReference type="Proteomes" id="UP001239445"/>
    </source>
</evidence>
<gene>
    <name evidence="2" type="ORF">QBC47DRAFT_59056</name>
</gene>
<feature type="region of interest" description="Disordered" evidence="1">
    <location>
        <begin position="193"/>
        <end position="218"/>
    </location>
</feature>
<dbReference type="AlphaFoldDB" id="A0AAJ0B6B1"/>
<feature type="compositionally biased region" description="Polar residues" evidence="1">
    <location>
        <begin position="127"/>
        <end position="140"/>
    </location>
</feature>
<feature type="region of interest" description="Disordered" evidence="1">
    <location>
        <begin position="92"/>
        <end position="140"/>
    </location>
</feature>